<accession>A0ABQ6CID5</accession>
<gene>
    <name evidence="5" type="ORF">GCM10007874_24950</name>
</gene>
<dbReference type="InterPro" id="IPR050179">
    <property type="entry name" value="Trans_hexapeptide_repeat"/>
</dbReference>
<proteinExistence type="inferred from homology"/>
<keyword evidence="4" id="KW-0012">Acyltransferase</keyword>
<evidence type="ECO:0000256" key="1">
    <source>
        <dbReference type="ARBA" id="ARBA00007274"/>
    </source>
</evidence>
<keyword evidence="6" id="KW-1185">Reference proteome</keyword>
<evidence type="ECO:0000313" key="5">
    <source>
        <dbReference type="EMBL" id="GLS19478.1"/>
    </source>
</evidence>
<keyword evidence="2" id="KW-0808">Transferase</keyword>
<keyword evidence="3" id="KW-0677">Repeat</keyword>
<comment type="similarity">
    <text evidence="1">Belongs to the transferase hexapeptide repeat family.</text>
</comment>
<sequence length="244" mass="27093">MSKETNPESSRQVLLDYPPDNIILRSGFDRWLSQARLPRSLLNSIRKYSRSKYAARDDLMRATVEKRFGIPVGKYSYGYKQFCYKNSPVVEIGGFCSFGPNIGVSMGNHPLHLVSTSPVFYLDKWGIVTRTRDEVRPVDGPIRIGHDVWIGLDVTLLTGVTIGHGAVIAAGAVVTKDVPPYAVVGGVPAKLIRYRFDEPTIERLLASKWWTWPDDQLRTEAEAFLNPASFNSASFNSGSSEPAA</sequence>
<dbReference type="PANTHER" id="PTHR43300:SF11">
    <property type="entry name" value="ACETYLTRANSFERASE RV3034C-RELATED"/>
    <property type="match status" value="1"/>
</dbReference>
<dbReference type="Pfam" id="PF14602">
    <property type="entry name" value="Hexapep_2"/>
    <property type="match status" value="1"/>
</dbReference>
<dbReference type="InterPro" id="IPR011004">
    <property type="entry name" value="Trimer_LpxA-like_sf"/>
</dbReference>
<dbReference type="Gene3D" id="2.160.10.10">
    <property type="entry name" value="Hexapeptide repeat proteins"/>
    <property type="match status" value="1"/>
</dbReference>
<evidence type="ECO:0000313" key="6">
    <source>
        <dbReference type="Proteomes" id="UP001156882"/>
    </source>
</evidence>
<comment type="caution">
    <text evidence="5">The sequence shown here is derived from an EMBL/GenBank/DDBJ whole genome shotgun (WGS) entry which is preliminary data.</text>
</comment>
<dbReference type="Proteomes" id="UP001156882">
    <property type="component" value="Unassembled WGS sequence"/>
</dbReference>
<dbReference type="InterPro" id="IPR018357">
    <property type="entry name" value="Hexapep_transf_CS"/>
</dbReference>
<evidence type="ECO:0000256" key="4">
    <source>
        <dbReference type="ARBA" id="ARBA00023315"/>
    </source>
</evidence>
<dbReference type="CDD" id="cd03349">
    <property type="entry name" value="LbH_XAT"/>
    <property type="match status" value="1"/>
</dbReference>
<organism evidence="5 6">
    <name type="scientific">Labrys miyagiensis</name>
    <dbReference type="NCBI Taxonomy" id="346912"/>
    <lineage>
        <taxon>Bacteria</taxon>
        <taxon>Pseudomonadati</taxon>
        <taxon>Pseudomonadota</taxon>
        <taxon>Alphaproteobacteria</taxon>
        <taxon>Hyphomicrobiales</taxon>
        <taxon>Xanthobacteraceae</taxon>
        <taxon>Labrys</taxon>
    </lineage>
</organism>
<dbReference type="EMBL" id="BSPC01000023">
    <property type="protein sequence ID" value="GLS19478.1"/>
    <property type="molecule type" value="Genomic_DNA"/>
</dbReference>
<name>A0ABQ6CID5_9HYPH</name>
<evidence type="ECO:0008006" key="7">
    <source>
        <dbReference type="Google" id="ProtNLM"/>
    </source>
</evidence>
<dbReference type="SUPFAM" id="SSF51161">
    <property type="entry name" value="Trimeric LpxA-like enzymes"/>
    <property type="match status" value="1"/>
</dbReference>
<dbReference type="InterPro" id="IPR001451">
    <property type="entry name" value="Hexapep"/>
</dbReference>
<protein>
    <recommendedName>
        <fullName evidence="7">CatB-related O-acetyltransferase</fullName>
    </recommendedName>
</protein>
<evidence type="ECO:0000256" key="3">
    <source>
        <dbReference type="ARBA" id="ARBA00022737"/>
    </source>
</evidence>
<reference evidence="6" key="1">
    <citation type="journal article" date="2019" name="Int. J. Syst. Evol. Microbiol.">
        <title>The Global Catalogue of Microorganisms (GCM) 10K type strain sequencing project: providing services to taxonomists for standard genome sequencing and annotation.</title>
        <authorList>
            <consortium name="The Broad Institute Genomics Platform"/>
            <consortium name="The Broad Institute Genome Sequencing Center for Infectious Disease"/>
            <person name="Wu L."/>
            <person name="Ma J."/>
        </authorList>
    </citation>
    <scope>NUCLEOTIDE SEQUENCE [LARGE SCALE GENOMIC DNA]</scope>
    <source>
        <strain evidence="6">NBRC 101365</strain>
    </source>
</reference>
<evidence type="ECO:0000256" key="2">
    <source>
        <dbReference type="ARBA" id="ARBA00022679"/>
    </source>
</evidence>
<dbReference type="PANTHER" id="PTHR43300">
    <property type="entry name" value="ACETYLTRANSFERASE"/>
    <property type="match status" value="1"/>
</dbReference>
<dbReference type="PROSITE" id="PS00101">
    <property type="entry name" value="HEXAPEP_TRANSFERASES"/>
    <property type="match status" value="1"/>
</dbReference>